<dbReference type="InterPro" id="IPR036259">
    <property type="entry name" value="MFS_trans_sf"/>
</dbReference>
<feature type="transmembrane region" description="Helical" evidence="4">
    <location>
        <begin position="63"/>
        <end position="81"/>
    </location>
</feature>
<dbReference type="SUPFAM" id="SSF103473">
    <property type="entry name" value="MFS general substrate transporter"/>
    <property type="match status" value="1"/>
</dbReference>
<comment type="caution">
    <text evidence="6">The sequence shown here is derived from an EMBL/GenBank/DDBJ whole genome shotgun (WGS) entry which is preliminary data.</text>
</comment>
<dbReference type="CDD" id="cd17324">
    <property type="entry name" value="MFS_NepI_like"/>
    <property type="match status" value="1"/>
</dbReference>
<dbReference type="InterPro" id="IPR011701">
    <property type="entry name" value="MFS"/>
</dbReference>
<dbReference type="Gene3D" id="1.20.1250.20">
    <property type="entry name" value="MFS general substrate transporter like domains"/>
    <property type="match status" value="1"/>
</dbReference>
<keyword evidence="2 4" id="KW-1133">Transmembrane helix</keyword>
<reference evidence="6 7" key="1">
    <citation type="submission" date="2019-07" db="EMBL/GenBank/DDBJ databases">
        <authorList>
            <person name="Kim J."/>
        </authorList>
    </citation>
    <scope>NUCLEOTIDE SEQUENCE [LARGE SCALE GENOMIC DNA]</scope>
    <source>
        <strain evidence="7">dk17</strain>
    </source>
</reference>
<dbReference type="PROSITE" id="PS50850">
    <property type="entry name" value="MFS"/>
    <property type="match status" value="1"/>
</dbReference>
<evidence type="ECO:0000256" key="3">
    <source>
        <dbReference type="ARBA" id="ARBA00023136"/>
    </source>
</evidence>
<evidence type="ECO:0000259" key="5">
    <source>
        <dbReference type="PROSITE" id="PS50850"/>
    </source>
</evidence>
<dbReference type="PANTHER" id="PTHR42910">
    <property type="entry name" value="TRANSPORTER SCO4007-RELATED"/>
    <property type="match status" value="1"/>
</dbReference>
<feature type="domain" description="Major facilitator superfamily (MFS) profile" evidence="5">
    <location>
        <begin position="1"/>
        <end position="375"/>
    </location>
</feature>
<sequence length="379" mass="41087">MTLTTGLVVANLYYNQPLLEDMAATCKVSSGKAGQVSMLTQVGYAAGMFFLVPLADMVKRKRLMLIDFAFIIIALLITALAPNIHILILSGFLIGCTSIIPQLLIPMAAHLAKPEERGKKIGFVMSGLLIGILLSRTLSGFIGAHMGWRAMFYIAAGIMLIMWALVYFLLPEVEPDYKGNYKQLMKSLIHLVRDEPKLRLASLRGALCFACFSAFWTTLVFLLKQQFNEGSDVAGAFGLAGAAGAISVGAMGKLTDKMDGYKLATFTLALIVISFVIFMFSASSIAGLVIGVIVMDMGVQATHISNQALIFSLNPAARNRINTVYMVTYFVGGATGTFIASHVWDIYGWTGVCLVCIALSSVAIIIHLLTRKTMQQTVR</sequence>
<dbReference type="EMBL" id="VOEJ01000006">
    <property type="protein sequence ID" value="TWR27610.1"/>
    <property type="molecule type" value="Genomic_DNA"/>
</dbReference>
<keyword evidence="1 4" id="KW-0812">Transmembrane</keyword>
<feature type="transmembrane region" description="Helical" evidence="4">
    <location>
        <begin position="346"/>
        <end position="369"/>
    </location>
</feature>
<evidence type="ECO:0000256" key="1">
    <source>
        <dbReference type="ARBA" id="ARBA00022692"/>
    </source>
</evidence>
<feature type="transmembrane region" description="Helical" evidence="4">
    <location>
        <begin position="150"/>
        <end position="170"/>
    </location>
</feature>
<keyword evidence="7" id="KW-1185">Reference proteome</keyword>
<protein>
    <submittedName>
        <fullName evidence="6">MFS transporter</fullName>
    </submittedName>
</protein>
<dbReference type="OrthoDB" id="9815356at2"/>
<dbReference type="AlphaFoldDB" id="A0A563U8D4"/>
<dbReference type="InterPro" id="IPR020846">
    <property type="entry name" value="MFS_dom"/>
</dbReference>
<accession>A0A563U8D4</accession>
<organism evidence="6 7">
    <name type="scientific">Mucilaginibacter pallidiroseus</name>
    <dbReference type="NCBI Taxonomy" id="2599295"/>
    <lineage>
        <taxon>Bacteria</taxon>
        <taxon>Pseudomonadati</taxon>
        <taxon>Bacteroidota</taxon>
        <taxon>Sphingobacteriia</taxon>
        <taxon>Sphingobacteriales</taxon>
        <taxon>Sphingobacteriaceae</taxon>
        <taxon>Mucilaginibacter</taxon>
    </lineage>
</organism>
<dbReference type="Proteomes" id="UP000320042">
    <property type="component" value="Unassembled WGS sequence"/>
</dbReference>
<proteinExistence type="predicted"/>
<dbReference type="GO" id="GO:0022857">
    <property type="term" value="F:transmembrane transporter activity"/>
    <property type="evidence" value="ECO:0007669"/>
    <property type="project" value="InterPro"/>
</dbReference>
<dbReference type="PANTHER" id="PTHR42910:SF1">
    <property type="entry name" value="MAJOR FACILITATOR SUPERFAMILY (MFS) PROFILE DOMAIN-CONTAINING PROTEIN"/>
    <property type="match status" value="1"/>
</dbReference>
<evidence type="ECO:0000313" key="7">
    <source>
        <dbReference type="Proteomes" id="UP000320042"/>
    </source>
</evidence>
<gene>
    <name evidence="6" type="ORF">FPZ43_12860</name>
</gene>
<evidence type="ECO:0000256" key="4">
    <source>
        <dbReference type="SAM" id="Phobius"/>
    </source>
</evidence>
<dbReference type="Pfam" id="PF07690">
    <property type="entry name" value="MFS_1"/>
    <property type="match status" value="1"/>
</dbReference>
<feature type="transmembrane region" description="Helical" evidence="4">
    <location>
        <begin position="233"/>
        <end position="251"/>
    </location>
</feature>
<evidence type="ECO:0000313" key="6">
    <source>
        <dbReference type="EMBL" id="TWR27610.1"/>
    </source>
</evidence>
<feature type="transmembrane region" description="Helical" evidence="4">
    <location>
        <begin position="121"/>
        <end position="144"/>
    </location>
</feature>
<feature type="transmembrane region" description="Helical" evidence="4">
    <location>
        <begin position="323"/>
        <end position="340"/>
    </location>
</feature>
<name>A0A563U8D4_9SPHI</name>
<feature type="transmembrane region" description="Helical" evidence="4">
    <location>
        <begin position="201"/>
        <end position="221"/>
    </location>
</feature>
<feature type="transmembrane region" description="Helical" evidence="4">
    <location>
        <begin position="38"/>
        <end position="56"/>
    </location>
</feature>
<keyword evidence="3 4" id="KW-0472">Membrane</keyword>
<evidence type="ECO:0000256" key="2">
    <source>
        <dbReference type="ARBA" id="ARBA00022989"/>
    </source>
</evidence>